<evidence type="ECO:0008006" key="2">
    <source>
        <dbReference type="Google" id="ProtNLM"/>
    </source>
</evidence>
<dbReference type="EMBL" id="BART01010541">
    <property type="protein sequence ID" value="GAG89373.1"/>
    <property type="molecule type" value="Genomic_DNA"/>
</dbReference>
<gene>
    <name evidence="1" type="ORF">S01H4_22871</name>
</gene>
<organism evidence="1">
    <name type="scientific">marine sediment metagenome</name>
    <dbReference type="NCBI Taxonomy" id="412755"/>
    <lineage>
        <taxon>unclassified sequences</taxon>
        <taxon>metagenomes</taxon>
        <taxon>ecological metagenomes</taxon>
    </lineage>
</organism>
<dbReference type="InterPro" id="IPR029044">
    <property type="entry name" value="Nucleotide-diphossugar_trans"/>
</dbReference>
<reference evidence="1" key="1">
    <citation type="journal article" date="2014" name="Front. Microbiol.">
        <title>High frequency of phylogenetically diverse reductive dehalogenase-homologous genes in deep subseafloor sedimentary metagenomes.</title>
        <authorList>
            <person name="Kawai M."/>
            <person name="Futagami T."/>
            <person name="Toyoda A."/>
            <person name="Takaki Y."/>
            <person name="Nishi S."/>
            <person name="Hori S."/>
            <person name="Arai W."/>
            <person name="Tsubouchi T."/>
            <person name="Morono Y."/>
            <person name="Uchiyama I."/>
            <person name="Ito T."/>
            <person name="Fujiyama A."/>
            <person name="Inagaki F."/>
            <person name="Takami H."/>
        </authorList>
    </citation>
    <scope>NUCLEOTIDE SEQUENCE</scope>
    <source>
        <strain evidence="1">Expedition CK06-06</strain>
    </source>
</reference>
<comment type="caution">
    <text evidence="1">The sequence shown here is derived from an EMBL/GenBank/DDBJ whole genome shotgun (WGS) entry which is preliminary data.</text>
</comment>
<protein>
    <recommendedName>
        <fullName evidence="2">Galactosyltransferase C-terminal domain-containing protein</fullName>
    </recommendedName>
</protein>
<dbReference type="SUPFAM" id="SSF53448">
    <property type="entry name" value="Nucleotide-diphospho-sugar transferases"/>
    <property type="match status" value="1"/>
</dbReference>
<dbReference type="AlphaFoldDB" id="X1BYV1"/>
<accession>X1BYV1</accession>
<sequence>MVYLMDRYPIYGVLSPLTGNISGGANYKRWYKAPCTPGHINSRPPGVQYWNGNIALFCGMIRAEIIKDVGLLHEEFFICGNDDDYNDRVRLSGRRVGVALNVYVEHLHSATKNKVFPERAAIKERHKKLLKLRRQHRAQTGDYKA</sequence>
<name>X1BYV1_9ZZZZ</name>
<evidence type="ECO:0000313" key="1">
    <source>
        <dbReference type="EMBL" id="GAG89373.1"/>
    </source>
</evidence>
<proteinExistence type="predicted"/>
<dbReference type="Gene3D" id="3.90.550.10">
    <property type="entry name" value="Spore Coat Polysaccharide Biosynthesis Protein SpsA, Chain A"/>
    <property type="match status" value="1"/>
</dbReference>